<feature type="transmembrane region" description="Helical" evidence="1">
    <location>
        <begin position="84"/>
        <end position="102"/>
    </location>
</feature>
<reference evidence="3" key="1">
    <citation type="submission" date="2022-11" db="UniProtKB">
        <authorList>
            <consortium name="WormBaseParasite"/>
        </authorList>
    </citation>
    <scope>IDENTIFICATION</scope>
</reference>
<evidence type="ECO:0000313" key="2">
    <source>
        <dbReference type="Proteomes" id="UP000887565"/>
    </source>
</evidence>
<dbReference type="WBParaSite" id="nRc.2.0.1.t06188-RA">
    <property type="protein sequence ID" value="nRc.2.0.1.t06188-RA"/>
    <property type="gene ID" value="nRc.2.0.1.g06188"/>
</dbReference>
<evidence type="ECO:0000256" key="1">
    <source>
        <dbReference type="SAM" id="Phobius"/>
    </source>
</evidence>
<proteinExistence type="predicted"/>
<feature type="transmembrane region" description="Helical" evidence="1">
    <location>
        <begin position="122"/>
        <end position="146"/>
    </location>
</feature>
<accession>A0A915HXM9</accession>
<name>A0A915HXM9_ROMCU</name>
<keyword evidence="1" id="KW-0472">Membrane</keyword>
<organism evidence="2 3">
    <name type="scientific">Romanomermis culicivorax</name>
    <name type="common">Nematode worm</name>
    <dbReference type="NCBI Taxonomy" id="13658"/>
    <lineage>
        <taxon>Eukaryota</taxon>
        <taxon>Metazoa</taxon>
        <taxon>Ecdysozoa</taxon>
        <taxon>Nematoda</taxon>
        <taxon>Enoplea</taxon>
        <taxon>Dorylaimia</taxon>
        <taxon>Mermithida</taxon>
        <taxon>Mermithoidea</taxon>
        <taxon>Mermithidae</taxon>
        <taxon>Romanomermis</taxon>
    </lineage>
</organism>
<evidence type="ECO:0000313" key="3">
    <source>
        <dbReference type="WBParaSite" id="nRc.2.0.1.t06188-RA"/>
    </source>
</evidence>
<keyword evidence="2" id="KW-1185">Reference proteome</keyword>
<sequence length="148" mass="17064">MLAKPYFTLEKPALCFCYISNLWSLSLNNYHNIFVILMQITTACIYGVVYRKNKQILKKFVVMTVKNNLNERFAQWANVKISKWLTPLTLISALLNISFVSLTTTLRTFMEMDFWDTTTLALSLMAAFSVEALIFPLLCIRVSYIIGL</sequence>
<dbReference type="Proteomes" id="UP000887565">
    <property type="component" value="Unplaced"/>
</dbReference>
<keyword evidence="1" id="KW-0812">Transmembrane</keyword>
<keyword evidence="1" id="KW-1133">Transmembrane helix</keyword>
<dbReference type="AlphaFoldDB" id="A0A915HXM9"/>
<feature type="transmembrane region" description="Helical" evidence="1">
    <location>
        <begin position="30"/>
        <end position="49"/>
    </location>
</feature>
<protein>
    <submittedName>
        <fullName evidence="3">Uncharacterized protein</fullName>
    </submittedName>
</protein>